<protein>
    <submittedName>
        <fullName evidence="2">Putative membrane protein</fullName>
    </submittedName>
</protein>
<keyword evidence="1" id="KW-1133">Transmembrane helix</keyword>
<feature type="transmembrane region" description="Helical" evidence="1">
    <location>
        <begin position="51"/>
        <end position="71"/>
    </location>
</feature>
<keyword evidence="3" id="KW-1185">Reference proteome</keyword>
<name>A0A7W7MSC7_9ACTN</name>
<keyword evidence="1" id="KW-0472">Membrane</keyword>
<organism evidence="2 3">
    <name type="scientific">Actinoplanes digitatis</name>
    <dbReference type="NCBI Taxonomy" id="1868"/>
    <lineage>
        <taxon>Bacteria</taxon>
        <taxon>Bacillati</taxon>
        <taxon>Actinomycetota</taxon>
        <taxon>Actinomycetes</taxon>
        <taxon>Micromonosporales</taxon>
        <taxon>Micromonosporaceae</taxon>
        <taxon>Actinoplanes</taxon>
    </lineage>
</organism>
<evidence type="ECO:0000313" key="3">
    <source>
        <dbReference type="Proteomes" id="UP000578112"/>
    </source>
</evidence>
<feature type="transmembrane region" description="Helical" evidence="1">
    <location>
        <begin position="83"/>
        <end position="110"/>
    </location>
</feature>
<dbReference type="EMBL" id="JACHNH010000001">
    <property type="protein sequence ID" value="MBB4764617.1"/>
    <property type="molecule type" value="Genomic_DNA"/>
</dbReference>
<comment type="caution">
    <text evidence="2">The sequence shown here is derived from an EMBL/GenBank/DDBJ whole genome shotgun (WGS) entry which is preliminary data.</text>
</comment>
<dbReference type="Proteomes" id="UP000578112">
    <property type="component" value="Unassembled WGS sequence"/>
</dbReference>
<keyword evidence="1" id="KW-0812">Transmembrane</keyword>
<dbReference type="RefSeq" id="WP_184995788.1">
    <property type="nucleotide sequence ID" value="NZ_BOMK01000003.1"/>
</dbReference>
<reference evidence="2 3" key="1">
    <citation type="submission" date="2020-08" db="EMBL/GenBank/DDBJ databases">
        <title>Sequencing the genomes of 1000 actinobacteria strains.</title>
        <authorList>
            <person name="Klenk H.-P."/>
        </authorList>
    </citation>
    <scope>NUCLEOTIDE SEQUENCE [LARGE SCALE GENOMIC DNA]</scope>
    <source>
        <strain evidence="2 3">DSM 43149</strain>
    </source>
</reference>
<dbReference type="AlphaFoldDB" id="A0A7W7MSC7"/>
<sequence length="173" mass="18054">MIDARHDADPAADLRRPRALSAAVRVLAGAGSVIFGLYVGGMNATAYEAEWHVSVFAAVVIMGGVVLIARARRRERTSRPGRIAGTAVGVVGLLAGTVIPMGQVCCDAAWTVSLGLPMPWSTGGGDTWSQAVGDAWHGSWDPVSALANAIFWAYAGMIVAIAADLLRRANGRQ</sequence>
<proteinExistence type="predicted"/>
<feature type="transmembrane region" description="Helical" evidence="1">
    <location>
        <begin position="20"/>
        <end position="39"/>
    </location>
</feature>
<evidence type="ECO:0000256" key="1">
    <source>
        <dbReference type="SAM" id="Phobius"/>
    </source>
</evidence>
<evidence type="ECO:0000313" key="2">
    <source>
        <dbReference type="EMBL" id="MBB4764617.1"/>
    </source>
</evidence>
<accession>A0A7W7MSC7</accession>
<gene>
    <name evidence="2" type="ORF">BJ971_005173</name>
</gene>
<feature type="transmembrane region" description="Helical" evidence="1">
    <location>
        <begin position="145"/>
        <end position="166"/>
    </location>
</feature>